<dbReference type="Pfam" id="PF13274">
    <property type="entry name" value="SocA_Panacea"/>
    <property type="match status" value="1"/>
</dbReference>
<gene>
    <name evidence="2" type="ORF">DWX18_10410</name>
</gene>
<proteinExistence type="predicted"/>
<dbReference type="Proteomes" id="UP000284046">
    <property type="component" value="Unassembled WGS sequence"/>
</dbReference>
<evidence type="ECO:0000259" key="1">
    <source>
        <dbReference type="Pfam" id="PF13274"/>
    </source>
</evidence>
<protein>
    <submittedName>
        <fullName evidence="2">DUF4065 domain-containing protein</fullName>
    </submittedName>
</protein>
<name>A0A412PKN3_STRAP</name>
<dbReference type="RefSeq" id="WP_070811581.1">
    <property type="nucleotide sequence ID" value="NZ_CP186002.1"/>
</dbReference>
<dbReference type="InterPro" id="IPR025272">
    <property type="entry name" value="SocA_Panacea"/>
</dbReference>
<reference evidence="2 3" key="1">
    <citation type="submission" date="2018-08" db="EMBL/GenBank/DDBJ databases">
        <title>A genome reference for cultivated species of the human gut microbiota.</title>
        <authorList>
            <person name="Zou Y."/>
            <person name="Xue W."/>
            <person name="Luo G."/>
        </authorList>
    </citation>
    <scope>NUCLEOTIDE SEQUENCE [LARGE SCALE GENOMIC DNA]</scope>
    <source>
        <strain evidence="2 3">AF18-38</strain>
    </source>
</reference>
<evidence type="ECO:0000313" key="2">
    <source>
        <dbReference type="EMBL" id="RGT59079.1"/>
    </source>
</evidence>
<dbReference type="EMBL" id="QRWZ01000022">
    <property type="protein sequence ID" value="RGT59079.1"/>
    <property type="molecule type" value="Genomic_DNA"/>
</dbReference>
<feature type="domain" description="Antitoxin SocA-like Panacea" evidence="1">
    <location>
        <begin position="27"/>
        <end position="142"/>
    </location>
</feature>
<accession>A0A412PKN3</accession>
<organism evidence="2 3">
    <name type="scientific">Streptococcus anginosus</name>
    <dbReference type="NCBI Taxonomy" id="1328"/>
    <lineage>
        <taxon>Bacteria</taxon>
        <taxon>Bacillati</taxon>
        <taxon>Bacillota</taxon>
        <taxon>Bacilli</taxon>
        <taxon>Lactobacillales</taxon>
        <taxon>Streptococcaceae</taxon>
        <taxon>Streptococcus</taxon>
        <taxon>Streptococcus anginosus group</taxon>
    </lineage>
</organism>
<sequence length="178" mass="20921">MTPALFVANYIIEYSNKKRYSINNLKLQKLLYFINARSLVETGNPIFKESMQKWKYGPVVPEVYHEYKQYGAFEISDSNIVKEKVDLIFGESEDDFPDISIKQYDPAKINSGDKKMIELTVDRLNEFDAFDLVDITHQHPMWANDKEKIMLGEKGLSYDNNEIKSYFDDHEESQIWIN</sequence>
<dbReference type="AlphaFoldDB" id="A0A412PKN3"/>
<comment type="caution">
    <text evidence="2">The sequence shown here is derived from an EMBL/GenBank/DDBJ whole genome shotgun (WGS) entry which is preliminary data.</text>
</comment>
<evidence type="ECO:0000313" key="3">
    <source>
        <dbReference type="Proteomes" id="UP000284046"/>
    </source>
</evidence>